<organism evidence="3 4">
    <name type="scientific">Aquimarina atlantica</name>
    <dbReference type="NCBI Taxonomy" id="1317122"/>
    <lineage>
        <taxon>Bacteria</taxon>
        <taxon>Pseudomonadati</taxon>
        <taxon>Bacteroidota</taxon>
        <taxon>Flavobacteriia</taxon>
        <taxon>Flavobacteriales</taxon>
        <taxon>Flavobacteriaceae</taxon>
        <taxon>Aquimarina</taxon>
    </lineage>
</organism>
<sequence length="90" mass="10144">MQDVNSKIQSSRGSSFSFYPNPLKGEIYIDCKTEISNASCEVFDLNGHLVIGNKNLSIKNTISFTSFPSGMYTIKVRDDNKVMIKKFLKL</sequence>
<evidence type="ECO:0000313" key="4">
    <source>
        <dbReference type="Proteomes" id="UP000023541"/>
    </source>
</evidence>
<dbReference type="InterPro" id="IPR026444">
    <property type="entry name" value="Secre_tail"/>
</dbReference>
<feature type="domain" description="Secretion system C-terminal sorting" evidence="2">
    <location>
        <begin position="19"/>
        <end position="87"/>
    </location>
</feature>
<dbReference type="EMBL" id="AQRA01000006">
    <property type="protein sequence ID" value="EZH73123.1"/>
    <property type="molecule type" value="Genomic_DNA"/>
</dbReference>
<dbReference type="NCBIfam" id="TIGR04183">
    <property type="entry name" value="Por_Secre_tail"/>
    <property type="match status" value="1"/>
</dbReference>
<evidence type="ECO:0000313" key="3">
    <source>
        <dbReference type="EMBL" id="EZH73123.1"/>
    </source>
</evidence>
<name>A0A023BTL7_9FLAO</name>
<accession>A0A023BTL7</accession>
<reference evidence="3 4" key="1">
    <citation type="submission" date="2014-04" db="EMBL/GenBank/DDBJ databases">
        <title>Aquimarina sp. 22II-S11-z7 Genome Sequencing.</title>
        <authorList>
            <person name="Lai Q."/>
        </authorList>
    </citation>
    <scope>NUCLEOTIDE SEQUENCE [LARGE SCALE GENOMIC DNA]</scope>
    <source>
        <strain evidence="3 4">22II-S11-z7</strain>
    </source>
</reference>
<evidence type="ECO:0000259" key="2">
    <source>
        <dbReference type="Pfam" id="PF18962"/>
    </source>
</evidence>
<keyword evidence="4" id="KW-1185">Reference proteome</keyword>
<proteinExistence type="predicted"/>
<dbReference type="RefSeq" id="WP_034242887.1">
    <property type="nucleotide sequence ID" value="NZ_AQRA01000006.1"/>
</dbReference>
<dbReference type="eggNOG" id="COG3794">
    <property type="taxonomic scope" value="Bacteria"/>
</dbReference>
<dbReference type="Proteomes" id="UP000023541">
    <property type="component" value="Unassembled WGS sequence"/>
</dbReference>
<gene>
    <name evidence="3" type="ORF">ATO12_19125</name>
</gene>
<keyword evidence="1" id="KW-0732">Signal</keyword>
<protein>
    <recommendedName>
        <fullName evidence="2">Secretion system C-terminal sorting domain-containing protein</fullName>
    </recommendedName>
</protein>
<dbReference type="AlphaFoldDB" id="A0A023BTL7"/>
<dbReference type="STRING" id="1317122.ATO12_19125"/>
<evidence type="ECO:0000256" key="1">
    <source>
        <dbReference type="ARBA" id="ARBA00022729"/>
    </source>
</evidence>
<dbReference type="Pfam" id="PF18962">
    <property type="entry name" value="Por_Secre_tail"/>
    <property type="match status" value="1"/>
</dbReference>
<dbReference type="OrthoDB" id="1081439at2"/>
<comment type="caution">
    <text evidence="3">The sequence shown here is derived from an EMBL/GenBank/DDBJ whole genome shotgun (WGS) entry which is preliminary data.</text>
</comment>